<evidence type="ECO:0000256" key="1">
    <source>
        <dbReference type="ARBA" id="ARBA00022857"/>
    </source>
</evidence>
<dbReference type="Pfam" id="PF00106">
    <property type="entry name" value="adh_short"/>
    <property type="match status" value="1"/>
</dbReference>
<evidence type="ECO:0000313" key="4">
    <source>
        <dbReference type="EMBL" id="KAK0605034.1"/>
    </source>
</evidence>
<accession>A0AA39W078</accession>
<gene>
    <name evidence="4" type="ORF">LWI29_022073</name>
</gene>
<keyword evidence="5" id="KW-1185">Reference proteome</keyword>
<dbReference type="PANTHER" id="PTHR42898:SF2">
    <property type="entry name" value="ENOYL-(ACYL CARRIER) REDUCTASE"/>
    <property type="match status" value="1"/>
</dbReference>
<dbReference type="PANTHER" id="PTHR42898">
    <property type="entry name" value="TROPINONE REDUCTASE"/>
    <property type="match status" value="1"/>
</dbReference>
<proteinExistence type="inferred from homology"/>
<organism evidence="4 5">
    <name type="scientific">Acer saccharum</name>
    <name type="common">Sugar maple</name>
    <dbReference type="NCBI Taxonomy" id="4024"/>
    <lineage>
        <taxon>Eukaryota</taxon>
        <taxon>Viridiplantae</taxon>
        <taxon>Streptophyta</taxon>
        <taxon>Embryophyta</taxon>
        <taxon>Tracheophyta</taxon>
        <taxon>Spermatophyta</taxon>
        <taxon>Magnoliopsida</taxon>
        <taxon>eudicotyledons</taxon>
        <taxon>Gunneridae</taxon>
        <taxon>Pentapetalae</taxon>
        <taxon>rosids</taxon>
        <taxon>malvids</taxon>
        <taxon>Sapindales</taxon>
        <taxon>Sapindaceae</taxon>
        <taxon>Hippocastanoideae</taxon>
        <taxon>Acereae</taxon>
        <taxon>Acer</taxon>
    </lineage>
</organism>
<dbReference type="EMBL" id="JAUESC010000002">
    <property type="protein sequence ID" value="KAK0605034.1"/>
    <property type="molecule type" value="Genomic_DNA"/>
</dbReference>
<dbReference type="InterPro" id="IPR002347">
    <property type="entry name" value="SDR_fam"/>
</dbReference>
<dbReference type="InterPro" id="IPR045000">
    <property type="entry name" value="TR"/>
</dbReference>
<dbReference type="InterPro" id="IPR036291">
    <property type="entry name" value="NAD(P)-bd_dom_sf"/>
</dbReference>
<dbReference type="Proteomes" id="UP001168877">
    <property type="component" value="Unassembled WGS sequence"/>
</dbReference>
<comment type="similarity">
    <text evidence="3">Belongs to the short-chain dehydrogenases/reductases (SDR) family. SDR65C subfamily.</text>
</comment>
<comment type="caution">
    <text evidence="4">The sequence shown here is derived from an EMBL/GenBank/DDBJ whole genome shotgun (WGS) entry which is preliminary data.</text>
</comment>
<reference evidence="4" key="1">
    <citation type="journal article" date="2022" name="Plant J.">
        <title>Strategies of tolerance reflected in two North American maple genomes.</title>
        <authorList>
            <person name="McEvoy S.L."/>
            <person name="Sezen U.U."/>
            <person name="Trouern-Trend A."/>
            <person name="McMahon S.M."/>
            <person name="Schaberg P.G."/>
            <person name="Yang J."/>
            <person name="Wegrzyn J.L."/>
            <person name="Swenson N.G."/>
        </authorList>
    </citation>
    <scope>NUCLEOTIDE SEQUENCE</scope>
    <source>
        <strain evidence="4">NS2018</strain>
    </source>
</reference>
<evidence type="ECO:0000256" key="3">
    <source>
        <dbReference type="ARBA" id="ARBA00025714"/>
    </source>
</evidence>
<dbReference type="Gene3D" id="3.40.50.720">
    <property type="entry name" value="NAD(P)-binding Rossmann-like Domain"/>
    <property type="match status" value="1"/>
</dbReference>
<evidence type="ECO:0000256" key="2">
    <source>
        <dbReference type="ARBA" id="ARBA00023002"/>
    </source>
</evidence>
<name>A0AA39W078_ACESA</name>
<protein>
    <submittedName>
        <fullName evidence="4">Uncharacterized protein</fullName>
    </submittedName>
</protein>
<dbReference type="AlphaFoldDB" id="A0AA39W078"/>
<keyword evidence="1" id="KW-0521">NADP</keyword>
<sequence length="262" mass="28359">MADDHPELKPAVVDIGANEIAYIFRVLPFGNQIKRSNLKCVIRFDGTVCIQGVPITTDSAAAMQYSSDGHQMIFQQLSSPGLITVSFTLPGPVDPHMAKLAFRSDGILEVVVLKSKKGRAIVEELVGFGAKVHTCSRNETELNECLENWVGSGFEVTGSICDVSIRAQREQLIGTLSSLFDNKLDILVNNVGTNIWKPMVDFTAEELSTLLVTNFESVFHLCQLAYPLSKASGAGHIGFTSFVSGFVSLVQGSTKGAIKFSL</sequence>
<evidence type="ECO:0000313" key="5">
    <source>
        <dbReference type="Proteomes" id="UP001168877"/>
    </source>
</evidence>
<reference evidence="4" key="2">
    <citation type="submission" date="2023-06" db="EMBL/GenBank/DDBJ databases">
        <authorList>
            <person name="Swenson N.G."/>
            <person name="Wegrzyn J.L."/>
            <person name="Mcevoy S.L."/>
        </authorList>
    </citation>
    <scope>NUCLEOTIDE SEQUENCE</scope>
    <source>
        <strain evidence="4">NS2018</strain>
        <tissue evidence="4">Leaf</tissue>
    </source>
</reference>
<dbReference type="SUPFAM" id="SSF51735">
    <property type="entry name" value="NAD(P)-binding Rossmann-fold domains"/>
    <property type="match status" value="1"/>
</dbReference>
<keyword evidence="2" id="KW-0560">Oxidoreductase</keyword>
<dbReference type="GO" id="GO:0016491">
    <property type="term" value="F:oxidoreductase activity"/>
    <property type="evidence" value="ECO:0007669"/>
    <property type="project" value="UniProtKB-KW"/>
</dbReference>